<sequence>MGGKAFRTWVRSLFYFLLCLAFLVHSAHWPVSLPGRHNVRGPLLFLRLFTVHDIVRRFLLLFSLHANLYRHPLECLGSGLDTFSLWEGRLSALRHVDGDGSGGFTDMNPTNQAAVGTGARFVCRPVAAG</sequence>
<evidence type="ECO:0000313" key="2">
    <source>
        <dbReference type="EMBL" id="UQC79489.1"/>
    </source>
</evidence>
<dbReference type="RefSeq" id="XP_049141121.1">
    <property type="nucleotide sequence ID" value="XM_049283978.1"/>
</dbReference>
<dbReference type="KEGG" id="clup:CLUP02_04969"/>
<evidence type="ECO:0000256" key="1">
    <source>
        <dbReference type="SAM" id="SignalP"/>
    </source>
</evidence>
<keyword evidence="3" id="KW-1185">Reference proteome</keyword>
<gene>
    <name evidence="2" type="ORF">CLUP02_04969</name>
</gene>
<dbReference type="AlphaFoldDB" id="A0A9Q8SLB4"/>
<accession>A0A9Q8SLB4</accession>
<organism evidence="2 3">
    <name type="scientific">Colletotrichum lupini</name>
    <dbReference type="NCBI Taxonomy" id="145971"/>
    <lineage>
        <taxon>Eukaryota</taxon>
        <taxon>Fungi</taxon>
        <taxon>Dikarya</taxon>
        <taxon>Ascomycota</taxon>
        <taxon>Pezizomycotina</taxon>
        <taxon>Sordariomycetes</taxon>
        <taxon>Hypocreomycetidae</taxon>
        <taxon>Glomerellales</taxon>
        <taxon>Glomerellaceae</taxon>
        <taxon>Colletotrichum</taxon>
        <taxon>Colletotrichum acutatum species complex</taxon>
    </lineage>
</organism>
<name>A0A9Q8SLB4_9PEZI</name>
<keyword evidence="1" id="KW-0732">Signal</keyword>
<feature type="signal peptide" evidence="1">
    <location>
        <begin position="1"/>
        <end position="26"/>
    </location>
</feature>
<reference evidence="2" key="1">
    <citation type="journal article" date="2021" name="Mol. Plant Microbe Interact.">
        <title>Complete Genome Sequence of the Plant-Pathogenic Fungus Colletotrichum lupini.</title>
        <authorList>
            <person name="Baroncelli R."/>
            <person name="Pensec F."/>
            <person name="Da Lio D."/>
            <person name="Boufleur T."/>
            <person name="Vicente I."/>
            <person name="Sarrocco S."/>
            <person name="Picot A."/>
            <person name="Baraldi E."/>
            <person name="Sukno S."/>
            <person name="Thon M."/>
            <person name="Le Floch G."/>
        </authorList>
    </citation>
    <scope>NUCLEOTIDE SEQUENCE</scope>
    <source>
        <strain evidence="2">IMI 504893</strain>
    </source>
</reference>
<evidence type="ECO:0008006" key="4">
    <source>
        <dbReference type="Google" id="ProtNLM"/>
    </source>
</evidence>
<dbReference type="Proteomes" id="UP000830671">
    <property type="component" value="Chromosome 3"/>
</dbReference>
<dbReference type="GeneID" id="73338988"/>
<proteinExistence type="predicted"/>
<evidence type="ECO:0000313" key="3">
    <source>
        <dbReference type="Proteomes" id="UP000830671"/>
    </source>
</evidence>
<dbReference type="EMBL" id="CP019475">
    <property type="protein sequence ID" value="UQC79489.1"/>
    <property type="molecule type" value="Genomic_DNA"/>
</dbReference>
<protein>
    <recommendedName>
        <fullName evidence="4">Secreted protein</fullName>
    </recommendedName>
</protein>
<feature type="chain" id="PRO_5040348140" description="Secreted protein" evidence="1">
    <location>
        <begin position="27"/>
        <end position="129"/>
    </location>
</feature>